<sequence>MYAQPLKNLNVFISATVFTQGLPRTHPTDLLLSTSTTDIPIQVRITSRMSLNESKEALARKPNSKPLFFSLLCSFDRIMDSDNEERLQSSEVEGKNALKGRIWEESKKTLRIAFQLCYLGGFIWNGCCDTIVCWSLWSDRTCCICTYSNHPCTFCKRGLGKLFFCTYSFYLYHYLQVGSSFFQVHFESCYSNYHLKA</sequence>
<accession>A0A438DHA4</accession>
<evidence type="ECO:0000313" key="1">
    <source>
        <dbReference type="EMBL" id="RVW34833.1"/>
    </source>
</evidence>
<protein>
    <submittedName>
        <fullName evidence="1">Uncharacterized protein</fullName>
    </submittedName>
</protein>
<gene>
    <name evidence="1" type="ORF">CK203_078050</name>
</gene>
<organism evidence="1 2">
    <name type="scientific">Vitis vinifera</name>
    <name type="common">Grape</name>
    <dbReference type="NCBI Taxonomy" id="29760"/>
    <lineage>
        <taxon>Eukaryota</taxon>
        <taxon>Viridiplantae</taxon>
        <taxon>Streptophyta</taxon>
        <taxon>Embryophyta</taxon>
        <taxon>Tracheophyta</taxon>
        <taxon>Spermatophyta</taxon>
        <taxon>Magnoliopsida</taxon>
        <taxon>eudicotyledons</taxon>
        <taxon>Gunneridae</taxon>
        <taxon>Pentapetalae</taxon>
        <taxon>rosids</taxon>
        <taxon>Vitales</taxon>
        <taxon>Vitaceae</taxon>
        <taxon>Viteae</taxon>
        <taxon>Vitis</taxon>
    </lineage>
</organism>
<proteinExistence type="predicted"/>
<evidence type="ECO:0000313" key="2">
    <source>
        <dbReference type="Proteomes" id="UP000288805"/>
    </source>
</evidence>
<dbReference type="AlphaFoldDB" id="A0A438DHA4"/>
<name>A0A438DHA4_VITVI</name>
<reference evidence="1 2" key="1">
    <citation type="journal article" date="2018" name="PLoS Genet.">
        <title>Population sequencing reveals clonal diversity and ancestral inbreeding in the grapevine cultivar Chardonnay.</title>
        <authorList>
            <person name="Roach M.J."/>
            <person name="Johnson D.L."/>
            <person name="Bohlmann J."/>
            <person name="van Vuuren H.J."/>
            <person name="Jones S.J."/>
            <person name="Pretorius I.S."/>
            <person name="Schmidt S.A."/>
            <person name="Borneman A.R."/>
        </authorList>
    </citation>
    <scope>NUCLEOTIDE SEQUENCE [LARGE SCALE GENOMIC DNA]</scope>
    <source>
        <strain evidence="2">cv. Chardonnay</strain>
        <tissue evidence="1">Leaf</tissue>
    </source>
</reference>
<dbReference type="EMBL" id="QGNW01001623">
    <property type="protein sequence ID" value="RVW34833.1"/>
    <property type="molecule type" value="Genomic_DNA"/>
</dbReference>
<comment type="caution">
    <text evidence="1">The sequence shown here is derived from an EMBL/GenBank/DDBJ whole genome shotgun (WGS) entry which is preliminary data.</text>
</comment>
<dbReference type="Proteomes" id="UP000288805">
    <property type="component" value="Unassembled WGS sequence"/>
</dbReference>